<keyword evidence="4" id="KW-0653">Protein transport</keyword>
<dbReference type="EMBL" id="JOWA01000110">
    <property type="protein sequence ID" value="KEZ40980.1"/>
    <property type="molecule type" value="Genomic_DNA"/>
</dbReference>
<dbReference type="HOGENOM" id="CLU_010797_1_0_1"/>
<evidence type="ECO:0000256" key="3">
    <source>
        <dbReference type="ARBA" id="ARBA00022448"/>
    </source>
</evidence>
<dbReference type="RefSeq" id="XP_016640779.1">
    <property type="nucleotide sequence ID" value="XM_016788952.1"/>
</dbReference>
<evidence type="ECO:0000256" key="1">
    <source>
        <dbReference type="ARBA" id="ARBA00004601"/>
    </source>
</evidence>
<dbReference type="GeneID" id="27726072"/>
<keyword evidence="10" id="KW-1185">Reference proteome</keyword>
<feature type="domain" description="Vps52 C-terminal" evidence="8">
    <location>
        <begin position="341"/>
        <end position="663"/>
    </location>
</feature>
<proteinExistence type="inferred from homology"/>
<dbReference type="GO" id="GO:0015031">
    <property type="term" value="P:protein transport"/>
    <property type="evidence" value="ECO:0007669"/>
    <property type="project" value="UniProtKB-KW"/>
</dbReference>
<gene>
    <name evidence="9" type="ORF">SAPIO_CDS7000</name>
</gene>
<dbReference type="PANTHER" id="PTHR14190">
    <property type="entry name" value="SUPPRESSOR OF ACTIN MUTATIONS 2/VACUOLAR PROTEIN SORTING 52"/>
    <property type="match status" value="1"/>
</dbReference>
<evidence type="ECO:0000256" key="5">
    <source>
        <dbReference type="ARBA" id="ARBA00023034"/>
    </source>
</evidence>
<accession>A0A084G0W8</accession>
<dbReference type="AlphaFoldDB" id="A0A084G0W8"/>
<feature type="compositionally biased region" description="Polar residues" evidence="6">
    <location>
        <begin position="30"/>
        <end position="53"/>
    </location>
</feature>
<keyword evidence="5" id="KW-0333">Golgi apparatus</keyword>
<dbReference type="GO" id="GO:0006896">
    <property type="term" value="P:Golgi to vacuole transport"/>
    <property type="evidence" value="ECO:0007669"/>
    <property type="project" value="TreeGrafter"/>
</dbReference>
<evidence type="ECO:0000313" key="9">
    <source>
        <dbReference type="EMBL" id="KEZ40980.1"/>
    </source>
</evidence>
<feature type="domain" description="Vps52 coiled-coil" evidence="7">
    <location>
        <begin position="155"/>
        <end position="324"/>
    </location>
</feature>
<evidence type="ECO:0000259" key="8">
    <source>
        <dbReference type="Pfam" id="PF20655"/>
    </source>
</evidence>
<dbReference type="InterPro" id="IPR007258">
    <property type="entry name" value="Vps52"/>
</dbReference>
<evidence type="ECO:0000313" key="10">
    <source>
        <dbReference type="Proteomes" id="UP000028545"/>
    </source>
</evidence>
<keyword evidence="3" id="KW-0813">Transport</keyword>
<dbReference type="Proteomes" id="UP000028545">
    <property type="component" value="Unassembled WGS sequence"/>
</dbReference>
<protein>
    <submittedName>
        <fullName evidence="9">Vps52 sac2 family protein</fullName>
    </submittedName>
</protein>
<organism evidence="9 10">
    <name type="scientific">Pseudallescheria apiosperma</name>
    <name type="common">Scedosporium apiospermum</name>
    <dbReference type="NCBI Taxonomy" id="563466"/>
    <lineage>
        <taxon>Eukaryota</taxon>
        <taxon>Fungi</taxon>
        <taxon>Dikarya</taxon>
        <taxon>Ascomycota</taxon>
        <taxon>Pezizomycotina</taxon>
        <taxon>Sordariomycetes</taxon>
        <taxon>Hypocreomycetidae</taxon>
        <taxon>Microascales</taxon>
        <taxon>Microascaceae</taxon>
        <taxon>Scedosporium</taxon>
    </lineage>
</organism>
<dbReference type="VEuPathDB" id="FungiDB:SAPIO_CDS7000"/>
<dbReference type="Pfam" id="PF20655">
    <property type="entry name" value="Vps52_C"/>
    <property type="match status" value="1"/>
</dbReference>
<dbReference type="GO" id="GO:0032456">
    <property type="term" value="P:endocytic recycling"/>
    <property type="evidence" value="ECO:0007669"/>
    <property type="project" value="TreeGrafter"/>
</dbReference>
<evidence type="ECO:0000259" key="7">
    <source>
        <dbReference type="Pfam" id="PF04129"/>
    </source>
</evidence>
<dbReference type="GO" id="GO:0000938">
    <property type="term" value="C:GARP complex"/>
    <property type="evidence" value="ECO:0007669"/>
    <property type="project" value="TreeGrafter"/>
</dbReference>
<dbReference type="GO" id="GO:0042147">
    <property type="term" value="P:retrograde transport, endosome to Golgi"/>
    <property type="evidence" value="ECO:0007669"/>
    <property type="project" value="TreeGrafter"/>
</dbReference>
<comment type="subcellular location">
    <subcellularLocation>
        <location evidence="1">Golgi apparatus</location>
        <location evidence="1">trans-Golgi network</location>
    </subcellularLocation>
</comment>
<dbReference type="Pfam" id="PF04129">
    <property type="entry name" value="Vps52_CC"/>
    <property type="match status" value="1"/>
</dbReference>
<feature type="compositionally biased region" description="Low complexity" evidence="6">
    <location>
        <begin position="7"/>
        <end position="19"/>
    </location>
</feature>
<dbReference type="GO" id="GO:0019905">
    <property type="term" value="F:syntaxin binding"/>
    <property type="evidence" value="ECO:0007669"/>
    <property type="project" value="TreeGrafter"/>
</dbReference>
<sequence>MWLDRLTSQTSTPGSSSQPARSYSPMPRRTSGSLNPYITSQRPGQTPRGSTLSLISDASTTSLLGCGKKSNSSFPKPSGPSASRSPPEEILQKLLEATVTKDVFDSCALHSITQGDLNSAFDFGDLPLRDIAAGRPQGSDLGSTPRITQEFESDSGALETLRRSIAECDDVLGSVEANFTSFRNDLAAVSADIETLQCRSAALNVRLENRKGIESALGPVIEELSVSPAIVAKVVEGPIDEHWIKALQEVDKRVLAYRRDTSGTRQSKAWSDLGPLLDKLVVKAIERIRDHLVAQIKALRSPNINAQVIQQQNFLRVKDAYGFLYRHHPTLGDEICLAYMNTIRWYYLSQFSRYHQALDKIKLHVLDKYDVLGHEDASRKPSLLATAKPAGPQHDAFNLARRIDILKMRTQTALPSYLAEESKTTNYLEVPFRNFNLALIDNATTEYTFLSNFFSPPMTLSKIAKHFDYIFHPTFALGQALTRTIAGDTYDALGLLLCIRLNQHFAFELQRRKVPTMDGYINGTNMLLWPRLQLVMDHHCESVRQLTDSTTSRPVVRSASEQAKLSVAPHVVTQRFGQLLQSILLLCAEGGDDEPLMSSIRRLRAEVEAFLAKQTRLYSDKRKQERFLYNNYSLIVTIISDTEGRMAMEQQRYFETLRDSFQEALAS</sequence>
<dbReference type="PANTHER" id="PTHR14190:SF7">
    <property type="entry name" value="VACUOLAR PROTEIN SORTING-ASSOCIATED PROTEIN 52 HOMOLOG"/>
    <property type="match status" value="1"/>
</dbReference>
<dbReference type="KEGG" id="sapo:SAPIO_CDS7000"/>
<comment type="caution">
    <text evidence="9">The sequence shown here is derived from an EMBL/GenBank/DDBJ whole genome shotgun (WGS) entry which is preliminary data.</text>
</comment>
<feature type="compositionally biased region" description="Polar residues" evidence="6">
    <location>
        <begin position="66"/>
        <end position="84"/>
    </location>
</feature>
<dbReference type="GO" id="GO:0005829">
    <property type="term" value="C:cytosol"/>
    <property type="evidence" value="ECO:0007669"/>
    <property type="project" value="GOC"/>
</dbReference>
<evidence type="ECO:0000256" key="6">
    <source>
        <dbReference type="SAM" id="MobiDB-lite"/>
    </source>
</evidence>
<dbReference type="InterPro" id="IPR048319">
    <property type="entry name" value="Vps52_CC"/>
</dbReference>
<feature type="region of interest" description="Disordered" evidence="6">
    <location>
        <begin position="1"/>
        <end position="53"/>
    </location>
</feature>
<comment type="similarity">
    <text evidence="2">Belongs to the VPS52 family.</text>
</comment>
<reference evidence="9 10" key="1">
    <citation type="journal article" date="2014" name="Genome Announc.">
        <title>Draft genome sequence of the pathogenic fungus Scedosporium apiospermum.</title>
        <authorList>
            <person name="Vandeputte P."/>
            <person name="Ghamrawi S."/>
            <person name="Rechenmann M."/>
            <person name="Iltis A."/>
            <person name="Giraud S."/>
            <person name="Fleury M."/>
            <person name="Thornton C."/>
            <person name="Delhaes L."/>
            <person name="Meyer W."/>
            <person name="Papon N."/>
            <person name="Bouchara J.P."/>
        </authorList>
    </citation>
    <scope>NUCLEOTIDE SEQUENCE [LARGE SCALE GENOMIC DNA]</scope>
    <source>
        <strain evidence="9 10">IHEM 14462</strain>
    </source>
</reference>
<evidence type="ECO:0000256" key="2">
    <source>
        <dbReference type="ARBA" id="ARBA00008180"/>
    </source>
</evidence>
<name>A0A084G0W8_PSEDA</name>
<feature type="region of interest" description="Disordered" evidence="6">
    <location>
        <begin position="66"/>
        <end position="87"/>
    </location>
</feature>
<evidence type="ECO:0000256" key="4">
    <source>
        <dbReference type="ARBA" id="ARBA00022927"/>
    </source>
</evidence>
<dbReference type="InterPro" id="IPR048361">
    <property type="entry name" value="Vps52_C"/>
</dbReference>
<dbReference type="OMA" id="IHVVMVE"/>
<dbReference type="OrthoDB" id="19482at2759"/>